<proteinExistence type="predicted"/>
<sequence length="90" mass="10635">MPVILFVTYFRHHFHPFPLPERNSILVFLLSLLTFYNSIYSVLNPGTYECDLIWEKSLTDEIKLKILPWVNQVDSKSNKKYLGNTEKKAM</sequence>
<dbReference type="Ensembl" id="ENSCCAT00000055893.1">
    <property type="protein sequence ID" value="ENSCCAP00000038098.1"/>
    <property type="gene ID" value="ENSCCAG00000036882.1"/>
</dbReference>
<keyword evidence="2" id="KW-1185">Reference proteome</keyword>
<reference evidence="1" key="1">
    <citation type="submission" date="2025-08" db="UniProtKB">
        <authorList>
            <consortium name="Ensembl"/>
        </authorList>
    </citation>
    <scope>IDENTIFICATION</scope>
</reference>
<reference evidence="1" key="2">
    <citation type="submission" date="2025-09" db="UniProtKB">
        <authorList>
            <consortium name="Ensembl"/>
        </authorList>
    </citation>
    <scope>IDENTIFICATION</scope>
</reference>
<protein>
    <submittedName>
        <fullName evidence="1">Uncharacterized protein</fullName>
    </submittedName>
</protein>
<dbReference type="GeneTree" id="ENSGT00910000147420"/>
<evidence type="ECO:0000313" key="1">
    <source>
        <dbReference type="Ensembl" id="ENSCCAP00000038098.1"/>
    </source>
</evidence>
<name>A0A2K5SCK5_CEBIM</name>
<dbReference type="AlphaFoldDB" id="A0A2K5SCK5"/>
<dbReference type="OMA" id="FYNSIYS"/>
<accession>A0A2K5SCK5</accession>
<evidence type="ECO:0000313" key="2">
    <source>
        <dbReference type="Proteomes" id="UP000233040"/>
    </source>
</evidence>
<dbReference type="Proteomes" id="UP000233040">
    <property type="component" value="Unassembled WGS sequence"/>
</dbReference>
<organism evidence="1 2">
    <name type="scientific">Cebus imitator</name>
    <name type="common">Panamanian white-faced capuchin</name>
    <name type="synonym">Cebus capucinus imitator</name>
    <dbReference type="NCBI Taxonomy" id="2715852"/>
    <lineage>
        <taxon>Eukaryota</taxon>
        <taxon>Metazoa</taxon>
        <taxon>Chordata</taxon>
        <taxon>Craniata</taxon>
        <taxon>Vertebrata</taxon>
        <taxon>Euteleostomi</taxon>
        <taxon>Mammalia</taxon>
        <taxon>Eutheria</taxon>
        <taxon>Euarchontoglires</taxon>
        <taxon>Primates</taxon>
        <taxon>Haplorrhini</taxon>
        <taxon>Platyrrhini</taxon>
        <taxon>Cebidae</taxon>
        <taxon>Cebinae</taxon>
        <taxon>Cebus</taxon>
    </lineage>
</organism>